<sequence>MNRKNNPHMNELNNEDIKSLQKFVSKDFIKDDQSSLIPNNDFEKLEEFKKYLIEQLTDLLENNFNSLVNILYRIDISEQKLAELFGGRNRENIPEKLAELIIERQIQKINFRKQYREGKL</sequence>
<dbReference type="AlphaFoldDB" id="A0A832DKA2"/>
<gene>
    <name evidence="1" type="ORF">ENS56_07915</name>
</gene>
<comment type="caution">
    <text evidence="1">The sequence shown here is derived from an EMBL/GenBank/DDBJ whole genome shotgun (WGS) entry which is preliminary data.</text>
</comment>
<protein>
    <submittedName>
        <fullName evidence="1">Uncharacterized protein</fullName>
    </submittedName>
</protein>
<name>A0A832DKA2_9BACT</name>
<proteinExistence type="predicted"/>
<organism evidence="1">
    <name type="scientific">Ignavibacterium album</name>
    <dbReference type="NCBI Taxonomy" id="591197"/>
    <lineage>
        <taxon>Bacteria</taxon>
        <taxon>Pseudomonadati</taxon>
        <taxon>Ignavibacteriota</taxon>
        <taxon>Ignavibacteria</taxon>
        <taxon>Ignavibacteriales</taxon>
        <taxon>Ignavibacteriaceae</taxon>
        <taxon>Ignavibacterium</taxon>
    </lineage>
</organism>
<evidence type="ECO:0000313" key="1">
    <source>
        <dbReference type="EMBL" id="HGT47945.1"/>
    </source>
</evidence>
<reference evidence="1" key="1">
    <citation type="journal article" date="2020" name="mSystems">
        <title>Genome- and Community-Level Interaction Insights into Carbon Utilization and Element Cycling Functions of Hydrothermarchaeota in Hydrothermal Sediment.</title>
        <authorList>
            <person name="Zhou Z."/>
            <person name="Liu Y."/>
            <person name="Xu W."/>
            <person name="Pan J."/>
            <person name="Luo Z.H."/>
            <person name="Li M."/>
        </authorList>
    </citation>
    <scope>NUCLEOTIDE SEQUENCE [LARGE SCALE GENOMIC DNA]</scope>
    <source>
        <strain evidence="1">SpSt-500</strain>
    </source>
</reference>
<accession>A0A832DKA2</accession>
<dbReference type="EMBL" id="DSVI01000008">
    <property type="protein sequence ID" value="HGT47945.1"/>
    <property type="molecule type" value="Genomic_DNA"/>
</dbReference>